<evidence type="ECO:0000256" key="6">
    <source>
        <dbReference type="ARBA" id="ARBA00022679"/>
    </source>
</evidence>
<dbReference type="CDD" id="cd09209">
    <property type="entry name" value="Lumazine_synthase-I"/>
    <property type="match status" value="1"/>
</dbReference>
<evidence type="ECO:0000256" key="9">
    <source>
        <dbReference type="RuleBase" id="RU003795"/>
    </source>
</evidence>
<evidence type="ECO:0000256" key="5">
    <source>
        <dbReference type="ARBA" id="ARBA00022619"/>
    </source>
</evidence>
<dbReference type="UniPathway" id="UPA00275">
    <property type="reaction ID" value="UER00404"/>
</dbReference>
<reference evidence="10" key="1">
    <citation type="submission" date="2020-10" db="EMBL/GenBank/DDBJ databases">
        <authorList>
            <person name="Roach M.J.R."/>
        </authorList>
    </citation>
    <scope>NUCLEOTIDE SEQUENCE</scope>
    <source>
        <strain evidence="10">CBS 1945</strain>
    </source>
</reference>
<dbReference type="Gene3D" id="3.40.50.960">
    <property type="entry name" value="Lumazine/riboflavin synthase"/>
    <property type="match status" value="1"/>
</dbReference>
<name>A0A875S4U3_EENNA</name>
<gene>
    <name evidence="10" type="ORF">FOA43_002739</name>
</gene>
<dbReference type="GO" id="GO:0005758">
    <property type="term" value="C:mitochondrial intermembrane space"/>
    <property type="evidence" value="ECO:0007669"/>
    <property type="project" value="TreeGrafter"/>
</dbReference>
<dbReference type="NCBIfam" id="TIGR00114">
    <property type="entry name" value="lumazine-synth"/>
    <property type="match status" value="1"/>
</dbReference>
<keyword evidence="11" id="KW-1185">Reference proteome</keyword>
<evidence type="ECO:0000256" key="1">
    <source>
        <dbReference type="ARBA" id="ARBA00004917"/>
    </source>
</evidence>
<dbReference type="GO" id="GO:0009349">
    <property type="term" value="C:riboflavin synthase complex"/>
    <property type="evidence" value="ECO:0007669"/>
    <property type="project" value="UniProtKB-UniRule"/>
</dbReference>
<comment type="pathway">
    <text evidence="1 9">Cofactor biosynthesis; riboflavin biosynthesis; riboflavin from 2-hydroxy-3-oxobutyl phosphate and 5-amino-6-(D-ribitylamino)uracil: step 1/2.</text>
</comment>
<dbReference type="OrthoDB" id="2965at2759"/>
<organism evidence="10 11">
    <name type="scientific">Eeniella nana</name>
    <name type="common">Yeast</name>
    <name type="synonym">Brettanomyces nanus</name>
    <dbReference type="NCBI Taxonomy" id="13502"/>
    <lineage>
        <taxon>Eukaryota</taxon>
        <taxon>Fungi</taxon>
        <taxon>Dikarya</taxon>
        <taxon>Ascomycota</taxon>
        <taxon>Saccharomycotina</taxon>
        <taxon>Pichiomycetes</taxon>
        <taxon>Pichiales</taxon>
        <taxon>Pichiaceae</taxon>
        <taxon>Brettanomyces</taxon>
    </lineage>
</organism>
<dbReference type="InterPro" id="IPR036467">
    <property type="entry name" value="LS/RS_sf"/>
</dbReference>
<evidence type="ECO:0000256" key="2">
    <source>
        <dbReference type="ARBA" id="ARBA00007424"/>
    </source>
</evidence>
<protein>
    <recommendedName>
        <fullName evidence="8 9">6,7-dimethyl-8-ribityllumazine synthase</fullName>
        <shortName evidence="9">DMRL synthase</shortName>
        <ecNumber evidence="4 9">2.5.1.78</ecNumber>
    </recommendedName>
</protein>
<comment type="catalytic activity">
    <reaction evidence="7 9">
        <text>(2S)-2-hydroxy-3-oxobutyl phosphate + 5-amino-6-(D-ribitylamino)uracil = 6,7-dimethyl-8-(1-D-ribityl)lumazine + phosphate + 2 H2O + H(+)</text>
        <dbReference type="Rhea" id="RHEA:26152"/>
        <dbReference type="ChEBI" id="CHEBI:15377"/>
        <dbReference type="ChEBI" id="CHEBI:15378"/>
        <dbReference type="ChEBI" id="CHEBI:15934"/>
        <dbReference type="ChEBI" id="CHEBI:43474"/>
        <dbReference type="ChEBI" id="CHEBI:58201"/>
        <dbReference type="ChEBI" id="CHEBI:58830"/>
        <dbReference type="EC" id="2.5.1.78"/>
    </reaction>
</comment>
<dbReference type="EMBL" id="CP064814">
    <property type="protein sequence ID" value="QPG75385.1"/>
    <property type="molecule type" value="Genomic_DNA"/>
</dbReference>
<dbReference type="GO" id="GO:0009231">
    <property type="term" value="P:riboflavin biosynthetic process"/>
    <property type="evidence" value="ECO:0007669"/>
    <property type="project" value="UniProtKB-UniPathway"/>
</dbReference>
<dbReference type="Pfam" id="PF00885">
    <property type="entry name" value="DMRL_synthase"/>
    <property type="match status" value="1"/>
</dbReference>
<sequence length="168" mass="18248">MAVSGRGQNDQNLDGSKLKIAIVHARWNEEVIDSLVIGCINRLKELGVKEENIIVDTVPGSFELPMGSAAVAVNASIDAVISIGVLIKGSTMHFEYISQSVTNQLMDLQFKMGKPVIFGLLTCLTLEQAKLRAGMVPGAMHNHGVDWAECAVEMASKYGQDFRTATWK</sequence>
<keyword evidence="6 9" id="KW-0808">Transferase</keyword>
<dbReference type="EC" id="2.5.1.78" evidence="4 9"/>
<dbReference type="GO" id="GO:0000906">
    <property type="term" value="F:6,7-dimethyl-8-ribityllumazine synthase activity"/>
    <property type="evidence" value="ECO:0007669"/>
    <property type="project" value="UniProtKB-EC"/>
</dbReference>
<dbReference type="InterPro" id="IPR002180">
    <property type="entry name" value="LS/RS"/>
</dbReference>
<comment type="function">
    <text evidence="9">Catalyzes the formation of 6,7-dimethyl-8-ribityllumazine by condensation of 5-amino-6-(D-ribitylamino)uracil with 3,4-dihydroxy-2-butanone 4-phosphate. This is the penultimate step in the biosynthesis of riboflavin.</text>
</comment>
<dbReference type="FunFam" id="3.40.50.960:FF:000007">
    <property type="entry name" value="6,7-dimethyl-8-ribityllumazine synthase"/>
    <property type="match status" value="1"/>
</dbReference>
<comment type="similarity">
    <text evidence="2 9">Belongs to the DMRL synthase family.</text>
</comment>
<accession>A0A875S4U3</accession>
<evidence type="ECO:0000256" key="8">
    <source>
        <dbReference type="ARBA" id="ARBA00072606"/>
    </source>
</evidence>
<dbReference type="PANTHER" id="PTHR21058">
    <property type="entry name" value="6,7-DIMETHYL-8-RIBITYLLUMAZINE SYNTHASE DMRL SYNTHASE LUMAZINE SYNTHASE"/>
    <property type="match status" value="1"/>
</dbReference>
<evidence type="ECO:0000313" key="11">
    <source>
        <dbReference type="Proteomes" id="UP000662931"/>
    </source>
</evidence>
<dbReference type="InterPro" id="IPR034964">
    <property type="entry name" value="LS"/>
</dbReference>
<dbReference type="RefSeq" id="XP_038778950.1">
    <property type="nucleotide sequence ID" value="XM_038923022.1"/>
</dbReference>
<dbReference type="GeneID" id="62196140"/>
<dbReference type="Proteomes" id="UP000662931">
    <property type="component" value="Chromosome 3"/>
</dbReference>
<dbReference type="KEGG" id="bnn:FOA43_002739"/>
<comment type="subunit">
    <text evidence="3">Homopentamer.</text>
</comment>
<dbReference type="AlphaFoldDB" id="A0A875S4U3"/>
<evidence type="ECO:0000256" key="3">
    <source>
        <dbReference type="ARBA" id="ARBA00011255"/>
    </source>
</evidence>
<dbReference type="SUPFAM" id="SSF52121">
    <property type="entry name" value="Lumazine synthase"/>
    <property type="match status" value="1"/>
</dbReference>
<evidence type="ECO:0000313" key="10">
    <source>
        <dbReference type="EMBL" id="QPG75385.1"/>
    </source>
</evidence>
<keyword evidence="5 9" id="KW-0686">Riboflavin biosynthesis</keyword>
<evidence type="ECO:0000256" key="4">
    <source>
        <dbReference type="ARBA" id="ARBA00012664"/>
    </source>
</evidence>
<proteinExistence type="inferred from homology"/>
<dbReference type="PANTHER" id="PTHR21058:SF0">
    <property type="entry name" value="6,7-DIMETHYL-8-RIBITYLLUMAZINE SYNTHASE"/>
    <property type="match status" value="1"/>
</dbReference>
<dbReference type="HAMAP" id="MF_00178">
    <property type="entry name" value="Lumazine_synth"/>
    <property type="match status" value="1"/>
</dbReference>
<evidence type="ECO:0000256" key="7">
    <source>
        <dbReference type="ARBA" id="ARBA00048785"/>
    </source>
</evidence>